<dbReference type="Pfam" id="PF14291">
    <property type="entry name" value="DUF4371"/>
    <property type="match status" value="1"/>
</dbReference>
<keyword evidence="3" id="KW-1185">Reference proteome</keyword>
<reference evidence="2" key="3">
    <citation type="submission" date="2025-09" db="UniProtKB">
        <authorList>
            <consortium name="Ensembl"/>
        </authorList>
    </citation>
    <scope>IDENTIFICATION</scope>
</reference>
<dbReference type="PANTHER" id="PTHR45749:SF21">
    <property type="entry name" value="DUF4371 DOMAIN-CONTAINING PROTEIN"/>
    <property type="match status" value="1"/>
</dbReference>
<accession>H2ZSG2</accession>
<evidence type="ECO:0000313" key="3">
    <source>
        <dbReference type="Proteomes" id="UP000008672"/>
    </source>
</evidence>
<dbReference type="InterPro" id="IPR025398">
    <property type="entry name" value="DUF4371"/>
</dbReference>
<dbReference type="STRING" id="7897.ENSLACP00000000333"/>
<dbReference type="Ensembl" id="ENSLACT00000000335.1">
    <property type="protein sequence ID" value="ENSLACP00000000333.1"/>
    <property type="gene ID" value="ENSLACG00000000301.1"/>
</dbReference>
<organism evidence="2 3">
    <name type="scientific">Latimeria chalumnae</name>
    <name type="common">Coelacanth</name>
    <dbReference type="NCBI Taxonomy" id="7897"/>
    <lineage>
        <taxon>Eukaryota</taxon>
        <taxon>Metazoa</taxon>
        <taxon>Chordata</taxon>
        <taxon>Craniata</taxon>
        <taxon>Vertebrata</taxon>
        <taxon>Euteleostomi</taxon>
        <taxon>Coelacanthiformes</taxon>
        <taxon>Coelacanthidae</taxon>
        <taxon>Latimeria</taxon>
    </lineage>
</organism>
<name>H2ZSG2_LATCH</name>
<proteinExistence type="predicted"/>
<protein>
    <recommendedName>
        <fullName evidence="1">DUF4371 domain-containing protein</fullName>
    </recommendedName>
</protein>
<feature type="domain" description="DUF4371" evidence="1">
    <location>
        <begin position="44"/>
        <end position="152"/>
    </location>
</feature>
<dbReference type="GeneTree" id="ENSGT00940000162068"/>
<dbReference type="eggNOG" id="ENOG502QSU3">
    <property type="taxonomic scope" value="Eukaryota"/>
</dbReference>
<reference evidence="3" key="1">
    <citation type="submission" date="2011-08" db="EMBL/GenBank/DDBJ databases">
        <title>The draft genome of Latimeria chalumnae.</title>
        <authorList>
            <person name="Di Palma F."/>
            <person name="Alfoldi J."/>
            <person name="Johnson J."/>
            <person name="Berlin A."/>
            <person name="Gnerre S."/>
            <person name="Jaffe D."/>
            <person name="MacCallum I."/>
            <person name="Young S."/>
            <person name="Walker B.J."/>
            <person name="Lander E."/>
            <person name="Lindblad-Toh K."/>
        </authorList>
    </citation>
    <scope>NUCLEOTIDE SEQUENCE [LARGE SCALE GENOMIC DNA]</scope>
    <source>
        <strain evidence="3">Wild caught</strain>
    </source>
</reference>
<evidence type="ECO:0000313" key="2">
    <source>
        <dbReference type="Ensembl" id="ENSLACP00000000333.1"/>
    </source>
</evidence>
<dbReference type="HOGENOM" id="CLU_006175_2_1_1"/>
<dbReference type="AlphaFoldDB" id="H2ZSG2"/>
<dbReference type="PANTHER" id="PTHR45749">
    <property type="match status" value="1"/>
</dbReference>
<reference evidence="2" key="2">
    <citation type="submission" date="2025-08" db="UniProtKB">
        <authorList>
            <consortium name="Ensembl"/>
        </authorList>
    </citation>
    <scope>IDENTIFICATION</scope>
</reference>
<dbReference type="InParanoid" id="H2ZSG2"/>
<evidence type="ECO:0000259" key="1">
    <source>
        <dbReference type="Pfam" id="PF14291"/>
    </source>
</evidence>
<dbReference type="SUPFAM" id="SSF53098">
    <property type="entry name" value="Ribonuclease H-like"/>
    <property type="match status" value="1"/>
</dbReference>
<dbReference type="OMA" id="DEWDESR"/>
<dbReference type="Proteomes" id="UP000008672">
    <property type="component" value="Unassembled WGS sequence"/>
</dbReference>
<dbReference type="InterPro" id="IPR012337">
    <property type="entry name" value="RNaseH-like_sf"/>
</dbReference>
<sequence>FLVHQGLYVRGNTDMESNLLQMLNTRADDVPELMQWIEQGQYLSADVINELIEMGNAVLQSILEDLCNLVLYGIIADESKDISNKEQRTCILRWVLTDLSIKDDFIGMYQLKKMDAATTRSLKDILLCCNLKVKDCRWQSYDGAANKSGPLSGVATQIKAENPAALNIHCSNHSLDLALQGCAKISQSLRNALDFAHDLAVFIHALPKRMSQYQRIASEYDQDPTENLHLLCPTRWTVRTKSLSAMLHNYEALHATLSISKEDSTRDIRDNDSGLATKLEQFNIYW</sequence>
<dbReference type="EMBL" id="AFYH01268040">
    <property type="status" value="NOT_ANNOTATED_CDS"/>
    <property type="molecule type" value="Genomic_DNA"/>
</dbReference>